<dbReference type="InterPro" id="IPR000683">
    <property type="entry name" value="Gfo/Idh/MocA-like_OxRdtase_N"/>
</dbReference>
<dbReference type="InterPro" id="IPR036291">
    <property type="entry name" value="NAD(P)-bd_dom_sf"/>
</dbReference>
<feature type="domain" description="GFO/IDH/MocA-like oxidoreductase" evidence="4">
    <location>
        <begin position="133"/>
        <end position="247"/>
    </location>
</feature>
<dbReference type="Gene3D" id="3.30.360.10">
    <property type="entry name" value="Dihydrodipicolinate Reductase, domain 2"/>
    <property type="match status" value="1"/>
</dbReference>
<keyword evidence="2" id="KW-0560">Oxidoreductase</keyword>
<evidence type="ECO:0000313" key="5">
    <source>
        <dbReference type="EMBL" id="SVA19587.1"/>
    </source>
</evidence>
<dbReference type="AlphaFoldDB" id="A0A381TX83"/>
<gene>
    <name evidence="5" type="ORF">METZ01_LOCUS72441</name>
</gene>
<dbReference type="SUPFAM" id="SSF51735">
    <property type="entry name" value="NAD(P)-binding Rossmann-fold domains"/>
    <property type="match status" value="1"/>
</dbReference>
<comment type="similarity">
    <text evidence="1">Belongs to the Gfo/Idh/MocA family.</text>
</comment>
<evidence type="ECO:0000256" key="1">
    <source>
        <dbReference type="ARBA" id="ARBA00010928"/>
    </source>
</evidence>
<organism evidence="5">
    <name type="scientific">marine metagenome</name>
    <dbReference type="NCBI Taxonomy" id="408172"/>
    <lineage>
        <taxon>unclassified sequences</taxon>
        <taxon>metagenomes</taxon>
        <taxon>ecological metagenomes</taxon>
    </lineage>
</organism>
<dbReference type="SUPFAM" id="SSF55347">
    <property type="entry name" value="Glyceraldehyde-3-phosphate dehydrogenase-like, C-terminal domain"/>
    <property type="match status" value="1"/>
</dbReference>
<evidence type="ECO:0000259" key="3">
    <source>
        <dbReference type="Pfam" id="PF01408"/>
    </source>
</evidence>
<protein>
    <recommendedName>
        <fullName evidence="6">Gfo/Idh/MocA-like oxidoreductase N-terminal domain-containing protein</fullName>
    </recommendedName>
</protein>
<dbReference type="PANTHER" id="PTHR22604">
    <property type="entry name" value="OXIDOREDUCTASES"/>
    <property type="match status" value="1"/>
</dbReference>
<proteinExistence type="inferred from homology"/>
<reference evidence="5" key="1">
    <citation type="submission" date="2018-05" db="EMBL/GenBank/DDBJ databases">
        <authorList>
            <person name="Lanie J.A."/>
            <person name="Ng W.-L."/>
            <person name="Kazmierczak K.M."/>
            <person name="Andrzejewski T.M."/>
            <person name="Davidsen T.M."/>
            <person name="Wayne K.J."/>
            <person name="Tettelin H."/>
            <person name="Glass J.I."/>
            <person name="Rusch D."/>
            <person name="Podicherti R."/>
            <person name="Tsui H.-C.T."/>
            <person name="Winkler M.E."/>
        </authorList>
    </citation>
    <scope>NUCLEOTIDE SEQUENCE</scope>
</reference>
<dbReference type="GO" id="GO:0016491">
    <property type="term" value="F:oxidoreductase activity"/>
    <property type="evidence" value="ECO:0007669"/>
    <property type="project" value="UniProtKB-KW"/>
</dbReference>
<name>A0A381TX83_9ZZZZ</name>
<dbReference type="Pfam" id="PF01408">
    <property type="entry name" value="GFO_IDH_MocA"/>
    <property type="match status" value="1"/>
</dbReference>
<accession>A0A381TX83</accession>
<sequence length="327" mass="36005">MNSEFKWGIIGTGGIAKAFANDLDYVKDHKVVAVGSRTSNSAQQFASKYPGCTGYASYSELVADPSLDGVYIATPHNFHKEHTIMALNAGKPVLCEKPFAVNEHEVRSMIDLAQNKGLTLMEAMWTRFLPHIAKVREILARGILGEIFTLQADFGRRLTENNNPRLWEPKLAGGALLDLGIYPVSFSHLVLGAPSSIVAQATFTDKGVDAQTSAVFTYENGAQSIISASSHTQTPCTAHISGFKGFLEIDQQFYCPTAMRIVLHDGSKMEYPNTYKGHGLREQAIEFAHCVRAGKIESPLLPHNESISVMESMDEIRRQIGLRYPNE</sequence>
<evidence type="ECO:0008006" key="6">
    <source>
        <dbReference type="Google" id="ProtNLM"/>
    </source>
</evidence>
<dbReference type="EMBL" id="UINC01005174">
    <property type="protein sequence ID" value="SVA19587.1"/>
    <property type="molecule type" value="Genomic_DNA"/>
</dbReference>
<dbReference type="GO" id="GO:0000166">
    <property type="term" value="F:nucleotide binding"/>
    <property type="evidence" value="ECO:0007669"/>
    <property type="project" value="InterPro"/>
</dbReference>
<dbReference type="InterPro" id="IPR055170">
    <property type="entry name" value="GFO_IDH_MocA-like_dom"/>
</dbReference>
<dbReference type="InterPro" id="IPR050984">
    <property type="entry name" value="Gfo/Idh/MocA_domain"/>
</dbReference>
<dbReference type="Pfam" id="PF22725">
    <property type="entry name" value="GFO_IDH_MocA_C3"/>
    <property type="match status" value="1"/>
</dbReference>
<feature type="domain" description="Gfo/Idh/MocA-like oxidoreductase N-terminal" evidence="3">
    <location>
        <begin position="5"/>
        <end position="122"/>
    </location>
</feature>
<dbReference type="Gene3D" id="3.40.50.720">
    <property type="entry name" value="NAD(P)-binding Rossmann-like Domain"/>
    <property type="match status" value="1"/>
</dbReference>
<dbReference type="PANTHER" id="PTHR22604:SF105">
    <property type="entry name" value="TRANS-1,2-DIHYDROBENZENE-1,2-DIOL DEHYDROGENASE"/>
    <property type="match status" value="1"/>
</dbReference>
<evidence type="ECO:0000259" key="4">
    <source>
        <dbReference type="Pfam" id="PF22725"/>
    </source>
</evidence>
<evidence type="ECO:0000256" key="2">
    <source>
        <dbReference type="ARBA" id="ARBA00023002"/>
    </source>
</evidence>